<keyword evidence="4" id="KW-1185">Reference proteome</keyword>
<evidence type="ECO:0000313" key="4">
    <source>
        <dbReference type="Proteomes" id="UP000001364"/>
    </source>
</evidence>
<proteinExistence type="predicted"/>
<dbReference type="Proteomes" id="UP000001364">
    <property type="component" value="Chromosome"/>
</dbReference>
<dbReference type="EMBL" id="CP001340">
    <property type="protein sequence ID" value="ACL94518.1"/>
    <property type="molecule type" value="Genomic_DNA"/>
</dbReference>
<sequence length="368" mass="40614">MDRLLDGQYRGSDRPQEPSPGQPGVTALTARRTLEVTAATPAEIPFDAVLAGQTPMLFKGLVRDWPLVQAGLGSPQAARDYIRAHDRGVPVVGYTGDPAIKGRFFYNDTLTGLNFKAERAPLEAFLGRIEAVEGQENAPAIYIGSTDLDAYFPSLKAENDLGLGPEVYGPQPPMAGIWLGNRTVAAAHYDMSNNIAVCAVGRRRFTLFPPDQVANLYPGPLEPTPGGQVVSMVDFETPDFDRHPRFREALASAQVAEMEPGDVLVYPALWWHQVEALDGFNVLMNYWWNATPAFVDTPMTTLLHGLLSLRDRPDFEKQGWKALFDYYVFGPAERAGAHLPDDARGPLGALDDLKARRLRAWLLDRLNR</sequence>
<reference evidence="3 4" key="1">
    <citation type="journal article" date="2010" name="J. Bacteriol.">
        <title>The genetic basis of laboratory adaptation in Caulobacter crescentus.</title>
        <authorList>
            <person name="Marks M.E."/>
            <person name="Castro-Rojas C.M."/>
            <person name="Teiling C."/>
            <person name="Du L."/>
            <person name="Kapatral V."/>
            <person name="Walunas T.L."/>
            <person name="Crosson S."/>
        </authorList>
    </citation>
    <scope>NUCLEOTIDE SEQUENCE [LARGE SCALE GENOMIC DNA]</scope>
    <source>
        <strain evidence="4">NA1000 / CB15N</strain>
    </source>
</reference>
<dbReference type="SMART" id="SM00558">
    <property type="entry name" value="JmjC"/>
    <property type="match status" value="1"/>
</dbReference>
<dbReference type="PANTHER" id="PTHR12461">
    <property type="entry name" value="HYPOXIA-INDUCIBLE FACTOR 1 ALPHA INHIBITOR-RELATED"/>
    <property type="match status" value="1"/>
</dbReference>
<evidence type="ECO:0000259" key="2">
    <source>
        <dbReference type="PROSITE" id="PS51184"/>
    </source>
</evidence>
<dbReference type="OrthoDB" id="479699at2"/>
<dbReference type="Gene3D" id="2.60.120.10">
    <property type="entry name" value="Jelly Rolls"/>
    <property type="match status" value="1"/>
</dbReference>
<dbReference type="AlphaFoldDB" id="A0A0H3C773"/>
<dbReference type="InterPro" id="IPR041667">
    <property type="entry name" value="Cupin_8"/>
</dbReference>
<feature type="region of interest" description="Disordered" evidence="1">
    <location>
        <begin position="1"/>
        <end position="25"/>
    </location>
</feature>
<dbReference type="RefSeq" id="YP_002516426.1">
    <property type="nucleotide sequence ID" value="NC_011916.1"/>
</dbReference>
<keyword evidence="3" id="KW-0808">Transferase</keyword>
<feature type="compositionally biased region" description="Basic and acidic residues" evidence="1">
    <location>
        <begin position="1"/>
        <end position="16"/>
    </location>
</feature>
<dbReference type="Pfam" id="PF13621">
    <property type="entry name" value="Cupin_8"/>
    <property type="match status" value="1"/>
</dbReference>
<dbReference type="PATRIC" id="fig|565050.3.peg.1036"/>
<evidence type="ECO:0000256" key="1">
    <source>
        <dbReference type="SAM" id="MobiDB-lite"/>
    </source>
</evidence>
<dbReference type="InterPro" id="IPR014710">
    <property type="entry name" value="RmlC-like_jellyroll"/>
</dbReference>
<dbReference type="PANTHER" id="PTHR12461:SF105">
    <property type="entry name" value="HYPOXIA-INDUCIBLE FACTOR 1-ALPHA INHIBITOR"/>
    <property type="match status" value="1"/>
</dbReference>
<feature type="domain" description="JmjC" evidence="2">
    <location>
        <begin position="141"/>
        <end position="306"/>
    </location>
</feature>
<evidence type="ECO:0000313" key="3">
    <source>
        <dbReference type="EMBL" id="ACL94518.1"/>
    </source>
</evidence>
<dbReference type="HOGENOM" id="CLU_825764_0_0_5"/>
<dbReference type="RefSeq" id="WP_012640116.1">
    <property type="nucleotide sequence ID" value="NC_011916.1"/>
</dbReference>
<dbReference type="SUPFAM" id="SSF51197">
    <property type="entry name" value="Clavaminate synthase-like"/>
    <property type="match status" value="1"/>
</dbReference>
<name>A0A0H3C773_CAUVN</name>
<dbReference type="InterPro" id="IPR003347">
    <property type="entry name" value="JmjC_dom"/>
</dbReference>
<dbReference type="PROSITE" id="PS51184">
    <property type="entry name" value="JMJC"/>
    <property type="match status" value="1"/>
</dbReference>
<keyword evidence="3" id="KW-0012">Acyltransferase</keyword>
<dbReference type="KEGG" id="ccs:CCNA_01053"/>
<gene>
    <name evidence="3" type="ordered locus">CCNA_01053</name>
</gene>
<organism evidence="3 4">
    <name type="scientific">Caulobacter vibrioides (strain NA1000 / CB15N)</name>
    <name type="common">Caulobacter crescentus</name>
    <dbReference type="NCBI Taxonomy" id="565050"/>
    <lineage>
        <taxon>Bacteria</taxon>
        <taxon>Pseudomonadati</taxon>
        <taxon>Pseudomonadota</taxon>
        <taxon>Alphaproteobacteria</taxon>
        <taxon>Caulobacterales</taxon>
        <taxon>Caulobacteraceae</taxon>
        <taxon>Caulobacter</taxon>
    </lineage>
</organism>
<dbReference type="EC" id="2.3.1.-" evidence="3"/>
<protein>
    <submittedName>
        <fullName evidence="3">Acetyltransferase</fullName>
        <ecNumber evidence="3">2.3.1.-</ecNumber>
    </submittedName>
</protein>
<dbReference type="GO" id="GO:0016746">
    <property type="term" value="F:acyltransferase activity"/>
    <property type="evidence" value="ECO:0007669"/>
    <property type="project" value="UniProtKB-KW"/>
</dbReference>
<dbReference type="GeneID" id="7329803"/>
<accession>A0A0H3C773</accession>